<dbReference type="Proteomes" id="UP000275078">
    <property type="component" value="Unassembled WGS sequence"/>
</dbReference>
<dbReference type="EMBL" id="ML119794">
    <property type="protein sequence ID" value="RPA74313.1"/>
    <property type="molecule type" value="Genomic_DNA"/>
</dbReference>
<feature type="region of interest" description="Disordered" evidence="2">
    <location>
        <begin position="540"/>
        <end position="596"/>
    </location>
</feature>
<name>A0A3N4HKB7_ASCIM</name>
<feature type="compositionally biased region" description="Low complexity" evidence="2">
    <location>
        <begin position="425"/>
        <end position="457"/>
    </location>
</feature>
<organism evidence="3 4">
    <name type="scientific">Ascobolus immersus RN42</name>
    <dbReference type="NCBI Taxonomy" id="1160509"/>
    <lineage>
        <taxon>Eukaryota</taxon>
        <taxon>Fungi</taxon>
        <taxon>Dikarya</taxon>
        <taxon>Ascomycota</taxon>
        <taxon>Pezizomycotina</taxon>
        <taxon>Pezizomycetes</taxon>
        <taxon>Pezizales</taxon>
        <taxon>Ascobolaceae</taxon>
        <taxon>Ascobolus</taxon>
    </lineage>
</organism>
<feature type="coiled-coil region" evidence="1">
    <location>
        <begin position="778"/>
        <end position="809"/>
    </location>
</feature>
<feature type="region of interest" description="Disordered" evidence="2">
    <location>
        <begin position="677"/>
        <end position="719"/>
    </location>
</feature>
<dbReference type="AlphaFoldDB" id="A0A3N4HKB7"/>
<evidence type="ECO:0000256" key="1">
    <source>
        <dbReference type="SAM" id="Coils"/>
    </source>
</evidence>
<accession>A0A3N4HKB7</accession>
<evidence type="ECO:0000256" key="2">
    <source>
        <dbReference type="SAM" id="MobiDB-lite"/>
    </source>
</evidence>
<gene>
    <name evidence="3" type="ORF">BJ508DRAFT_313006</name>
</gene>
<feature type="compositionally biased region" description="Polar residues" evidence="2">
    <location>
        <begin position="546"/>
        <end position="561"/>
    </location>
</feature>
<evidence type="ECO:0000313" key="3">
    <source>
        <dbReference type="EMBL" id="RPA74313.1"/>
    </source>
</evidence>
<evidence type="ECO:0000313" key="4">
    <source>
        <dbReference type="Proteomes" id="UP000275078"/>
    </source>
</evidence>
<keyword evidence="1" id="KW-0175">Coiled coil</keyword>
<feature type="compositionally biased region" description="Low complexity" evidence="2">
    <location>
        <begin position="704"/>
        <end position="715"/>
    </location>
</feature>
<keyword evidence="4" id="KW-1185">Reference proteome</keyword>
<feature type="region of interest" description="Disordered" evidence="2">
    <location>
        <begin position="278"/>
        <end position="478"/>
    </location>
</feature>
<proteinExistence type="predicted"/>
<reference evidence="3 4" key="1">
    <citation type="journal article" date="2018" name="Nat. Ecol. Evol.">
        <title>Pezizomycetes genomes reveal the molecular basis of ectomycorrhizal truffle lifestyle.</title>
        <authorList>
            <person name="Murat C."/>
            <person name="Payen T."/>
            <person name="Noel B."/>
            <person name="Kuo A."/>
            <person name="Morin E."/>
            <person name="Chen J."/>
            <person name="Kohler A."/>
            <person name="Krizsan K."/>
            <person name="Balestrini R."/>
            <person name="Da Silva C."/>
            <person name="Montanini B."/>
            <person name="Hainaut M."/>
            <person name="Levati E."/>
            <person name="Barry K.W."/>
            <person name="Belfiori B."/>
            <person name="Cichocki N."/>
            <person name="Clum A."/>
            <person name="Dockter R.B."/>
            <person name="Fauchery L."/>
            <person name="Guy J."/>
            <person name="Iotti M."/>
            <person name="Le Tacon F."/>
            <person name="Lindquist E.A."/>
            <person name="Lipzen A."/>
            <person name="Malagnac F."/>
            <person name="Mello A."/>
            <person name="Molinier V."/>
            <person name="Miyauchi S."/>
            <person name="Poulain J."/>
            <person name="Riccioni C."/>
            <person name="Rubini A."/>
            <person name="Sitrit Y."/>
            <person name="Splivallo R."/>
            <person name="Traeger S."/>
            <person name="Wang M."/>
            <person name="Zifcakova L."/>
            <person name="Wipf D."/>
            <person name="Zambonelli A."/>
            <person name="Paolocci F."/>
            <person name="Nowrousian M."/>
            <person name="Ottonello S."/>
            <person name="Baldrian P."/>
            <person name="Spatafora J.W."/>
            <person name="Henrissat B."/>
            <person name="Nagy L.G."/>
            <person name="Aury J.M."/>
            <person name="Wincker P."/>
            <person name="Grigoriev I.V."/>
            <person name="Bonfante P."/>
            <person name="Martin F.M."/>
        </authorList>
    </citation>
    <scope>NUCLEOTIDE SEQUENCE [LARGE SCALE GENOMIC DNA]</scope>
    <source>
        <strain evidence="3 4">RN42</strain>
    </source>
</reference>
<protein>
    <submittedName>
        <fullName evidence="3">Uncharacterized protein</fullName>
    </submittedName>
</protein>
<sequence length="834" mass="92943">MKEQGREGFNTYIHPKPVPHLKLVQSCYDEATTPIYVVPRVPNRTSLDLLDPFLLSTTHAFYMLMFQCRDAHTLSEKTTKKFPDGTARHGDVWKMCSDKYASVDLRTIAGKPHDPTKKPTKAAMDILFTSAELLALRRMADRYSSTHQNEDPYGRADWKTIQDTAVGKLMDGQEQNYRDIDDAIHAELDRIMTFLSLNPTQGQQLSALEKVTLEYGPMLRKVLGALRFTGLARRAEPFRAIRDGYEASKRAWAVNDGKFLKSARFNYKENAEKERMKREALMPYRKRSRAATDEEDSGVDVSLPAPPPKKRQTVSSAPVLPLAPVPDSAPYWQTQPAPAPQPDALWSEFAPSASSSTGSEEGPRYPDQLPAWESAPLPPIGKSWPPSLPEVPSEPFGLGDVGSFANSEPWTDFEFSKPWIPSSPPSRNSSTSASTFTSRSTSPASSKSSVASSFTPAPRFPLDPRLSAFPVDPYQSPSEPRLLPSYNALSDFLNVPQHGRRHGMEHGLGVDKHAETKARPSAMSHDELLKKCGPAPAWLQEPPTARQPQVSAVTPSQTPMSRPNWPEQAPPMTAVSSLPRLDTRSHPHGNAHASLVPTPSLQDWEHRYDQYAWQNLKRDGSAITSERQVVSKPAERLMNYQFRQPLAQQHGNTVMQGYMAPSSARRMNVPAPVGANRYLQGSGRGMNAPAPRGQLSVPSQNNVPSQQLQLPSSSSEVHGMNRDYSQTAYTPQQAPQSQIFGMPQMLEFDYSDPIIRCAIATKEAARLAEAKILAEIDEQKKQSELDEAKKQAELDEAKEQAEAADLEKSRLWYEEYLRTQAQQWGKVKTTSRCY</sequence>